<accession>A0A165HCI7</accession>
<dbReference type="Pfam" id="PF21478">
    <property type="entry name" value="GcvP2_C"/>
    <property type="match status" value="1"/>
</dbReference>
<dbReference type="PANTHER" id="PTHR11773:SF1">
    <property type="entry name" value="GLYCINE DEHYDROGENASE (DECARBOXYLATING), MITOCHONDRIAL"/>
    <property type="match status" value="1"/>
</dbReference>
<evidence type="ECO:0000256" key="1">
    <source>
        <dbReference type="ARBA" id="ARBA00022898"/>
    </source>
</evidence>
<keyword evidence="4" id="KW-1185">Reference proteome</keyword>
<evidence type="ECO:0000313" key="3">
    <source>
        <dbReference type="EMBL" id="KZT11549.1"/>
    </source>
</evidence>
<dbReference type="GO" id="GO:0016594">
    <property type="term" value="F:glycine binding"/>
    <property type="evidence" value="ECO:0007669"/>
    <property type="project" value="TreeGrafter"/>
</dbReference>
<dbReference type="InterPro" id="IPR015422">
    <property type="entry name" value="PyrdxlP-dep_Trfase_small"/>
</dbReference>
<dbReference type="OrthoDB" id="6537869at2759"/>
<dbReference type="Gene3D" id="3.90.1150.10">
    <property type="entry name" value="Aspartate Aminotransferase, domain 1"/>
    <property type="match status" value="1"/>
</dbReference>
<dbReference type="AlphaFoldDB" id="A0A165HCI7"/>
<dbReference type="STRING" id="1314785.A0A165HCI7"/>
<dbReference type="GO" id="GO:0030170">
    <property type="term" value="F:pyridoxal phosphate binding"/>
    <property type="evidence" value="ECO:0007669"/>
    <property type="project" value="TreeGrafter"/>
</dbReference>
<protein>
    <recommendedName>
        <fullName evidence="2">Glycine dehydrogenase C-terminal domain-containing protein</fullName>
    </recommendedName>
</protein>
<dbReference type="GO" id="GO:0005960">
    <property type="term" value="C:glycine cleavage complex"/>
    <property type="evidence" value="ECO:0007669"/>
    <property type="project" value="TreeGrafter"/>
</dbReference>
<dbReference type="InterPro" id="IPR020581">
    <property type="entry name" value="GDC_P"/>
</dbReference>
<dbReference type="EMBL" id="KV427607">
    <property type="protein sequence ID" value="KZT11549.1"/>
    <property type="molecule type" value="Genomic_DNA"/>
</dbReference>
<dbReference type="Proteomes" id="UP000076871">
    <property type="component" value="Unassembled WGS sequence"/>
</dbReference>
<evidence type="ECO:0000259" key="2">
    <source>
        <dbReference type="Pfam" id="PF21478"/>
    </source>
</evidence>
<sequence length="83" mass="9244">MLSISGLSSASKITLLNAKYMAHHLSGHYNLQFKNDNGHVAHRLLIDPAKFDKAAGTKVTDFAKRLQVRLTFLAYLNRAMSIT</sequence>
<reference evidence="3 4" key="1">
    <citation type="journal article" date="2016" name="Mol. Biol. Evol.">
        <title>Comparative Genomics of Early-Diverging Mushroom-Forming Fungi Provides Insights into the Origins of Lignocellulose Decay Capabilities.</title>
        <authorList>
            <person name="Nagy L.G."/>
            <person name="Riley R."/>
            <person name="Tritt A."/>
            <person name="Adam C."/>
            <person name="Daum C."/>
            <person name="Floudas D."/>
            <person name="Sun H."/>
            <person name="Yadav J.S."/>
            <person name="Pangilinan J."/>
            <person name="Larsson K.H."/>
            <person name="Matsuura K."/>
            <person name="Barry K."/>
            <person name="Labutti K."/>
            <person name="Kuo R."/>
            <person name="Ohm R.A."/>
            <person name="Bhattacharya S.S."/>
            <person name="Shirouzu T."/>
            <person name="Yoshinaga Y."/>
            <person name="Martin F.M."/>
            <person name="Grigoriev I.V."/>
            <person name="Hibbett D.S."/>
        </authorList>
    </citation>
    <scope>NUCLEOTIDE SEQUENCE [LARGE SCALE GENOMIC DNA]</scope>
    <source>
        <strain evidence="3 4">93-53</strain>
    </source>
</reference>
<dbReference type="GeneID" id="63829029"/>
<dbReference type="GO" id="GO:0004375">
    <property type="term" value="F:glycine dehydrogenase (decarboxylating) activity"/>
    <property type="evidence" value="ECO:0007669"/>
    <property type="project" value="InterPro"/>
</dbReference>
<name>A0A165HCI7_9APHY</name>
<dbReference type="PANTHER" id="PTHR11773">
    <property type="entry name" value="GLYCINE DEHYDROGENASE, DECARBOXYLATING"/>
    <property type="match status" value="1"/>
</dbReference>
<keyword evidence="1" id="KW-0663">Pyridoxal phosphate</keyword>
<dbReference type="GO" id="GO:0005739">
    <property type="term" value="C:mitochondrion"/>
    <property type="evidence" value="ECO:0007669"/>
    <property type="project" value="TreeGrafter"/>
</dbReference>
<dbReference type="GO" id="GO:0019464">
    <property type="term" value="P:glycine decarboxylation via glycine cleavage system"/>
    <property type="evidence" value="ECO:0007669"/>
    <property type="project" value="TreeGrafter"/>
</dbReference>
<dbReference type="InterPro" id="IPR049316">
    <property type="entry name" value="GDC-P_C"/>
</dbReference>
<proteinExistence type="predicted"/>
<dbReference type="RefSeq" id="XP_040769289.1">
    <property type="nucleotide sequence ID" value="XM_040912001.1"/>
</dbReference>
<feature type="domain" description="Glycine dehydrogenase C-terminal" evidence="2">
    <location>
        <begin position="10"/>
        <end position="67"/>
    </location>
</feature>
<gene>
    <name evidence="3" type="ORF">LAESUDRAFT_755188</name>
</gene>
<organism evidence="3 4">
    <name type="scientific">Laetiporus sulphureus 93-53</name>
    <dbReference type="NCBI Taxonomy" id="1314785"/>
    <lineage>
        <taxon>Eukaryota</taxon>
        <taxon>Fungi</taxon>
        <taxon>Dikarya</taxon>
        <taxon>Basidiomycota</taxon>
        <taxon>Agaricomycotina</taxon>
        <taxon>Agaricomycetes</taxon>
        <taxon>Polyporales</taxon>
        <taxon>Laetiporus</taxon>
    </lineage>
</organism>
<evidence type="ECO:0000313" key="4">
    <source>
        <dbReference type="Proteomes" id="UP000076871"/>
    </source>
</evidence>
<dbReference type="InParanoid" id="A0A165HCI7"/>